<dbReference type="RefSeq" id="WP_055287002.1">
    <property type="nucleotide sequence ID" value="NZ_CP040348.1"/>
</dbReference>
<proteinExistence type="predicted"/>
<sequence length="149" mass="17543">MKIVSISQDFFDLVDGDRELMLKHNRPCIVVVRLRFRGKRRDFAVPLRSNIAPNVPKDQYFALPPRPTTRPGCRHGIHYIKMFPITKAYQRRFRTEGSAYYETLQRIIDGNTKRIVSECQAYLDRYEREGRPRFAVDIDRIVGLLEGEK</sequence>
<dbReference type="Gene3D" id="3.10.129.130">
    <property type="match status" value="1"/>
</dbReference>
<dbReference type="Proteomes" id="UP000095468">
    <property type="component" value="Unassembled WGS sequence"/>
</dbReference>
<dbReference type="AlphaFoldDB" id="A0A174ERA2"/>
<gene>
    <name evidence="1" type="ORF">ERS852381_01474</name>
</gene>
<protein>
    <submittedName>
        <fullName evidence="1">Uncharacterized protein</fullName>
    </submittedName>
</protein>
<accession>A0A174ERA2</accession>
<evidence type="ECO:0000313" key="2">
    <source>
        <dbReference type="Proteomes" id="UP000095468"/>
    </source>
</evidence>
<organism evidence="1 2">
    <name type="scientific">Collinsella aerofaciens</name>
    <dbReference type="NCBI Taxonomy" id="74426"/>
    <lineage>
        <taxon>Bacteria</taxon>
        <taxon>Bacillati</taxon>
        <taxon>Actinomycetota</taxon>
        <taxon>Coriobacteriia</taxon>
        <taxon>Coriobacteriales</taxon>
        <taxon>Coriobacteriaceae</taxon>
        <taxon>Collinsella</taxon>
    </lineage>
</organism>
<dbReference type="InterPro" id="IPR053735">
    <property type="entry name" value="Type_III_TA_endoRNase"/>
</dbReference>
<name>A0A174ERA2_9ACTN</name>
<dbReference type="EMBL" id="CYYP01000013">
    <property type="protein sequence ID" value="CUO38555.1"/>
    <property type="molecule type" value="Genomic_DNA"/>
</dbReference>
<reference evidence="1 2" key="1">
    <citation type="submission" date="2015-09" db="EMBL/GenBank/DDBJ databases">
        <authorList>
            <consortium name="Pathogen Informatics"/>
        </authorList>
    </citation>
    <scope>NUCLEOTIDE SEQUENCE [LARGE SCALE GENOMIC DNA]</scope>
    <source>
        <strain evidence="1 2">2789STDY5608823</strain>
    </source>
</reference>
<evidence type="ECO:0000313" key="1">
    <source>
        <dbReference type="EMBL" id="CUO38555.1"/>
    </source>
</evidence>